<dbReference type="InterPro" id="IPR022227">
    <property type="entry name" value="DUF3754"/>
</dbReference>
<feature type="transmembrane region" description="Helical" evidence="1">
    <location>
        <begin position="221"/>
        <end position="254"/>
    </location>
</feature>
<name>A0AAW7XH12_9GAMM</name>
<keyword evidence="1" id="KW-0472">Membrane</keyword>
<feature type="transmembrane region" description="Helical" evidence="1">
    <location>
        <begin position="266"/>
        <end position="283"/>
    </location>
</feature>
<dbReference type="RefSeq" id="WP_303548361.1">
    <property type="nucleotide sequence ID" value="NZ_JAUOPG010000001.1"/>
</dbReference>
<evidence type="ECO:0000313" key="3">
    <source>
        <dbReference type="Proteomes" id="UP001169862"/>
    </source>
</evidence>
<evidence type="ECO:0000313" key="2">
    <source>
        <dbReference type="EMBL" id="MDO6452362.1"/>
    </source>
</evidence>
<dbReference type="EMBL" id="JAUOPG010000001">
    <property type="protein sequence ID" value="MDO6452362.1"/>
    <property type="molecule type" value="Genomic_DNA"/>
</dbReference>
<evidence type="ECO:0000256" key="1">
    <source>
        <dbReference type="SAM" id="Phobius"/>
    </source>
</evidence>
<proteinExistence type="predicted"/>
<reference evidence="2" key="1">
    <citation type="submission" date="2023-07" db="EMBL/GenBank/DDBJ databases">
        <title>Genome content predicts the carbon catabolic preferences of heterotrophic bacteria.</title>
        <authorList>
            <person name="Gralka M."/>
        </authorList>
    </citation>
    <scope>NUCLEOTIDE SEQUENCE</scope>
    <source>
        <strain evidence="2">I2M16</strain>
    </source>
</reference>
<dbReference type="PANTHER" id="PTHR33645:SF11">
    <property type="entry name" value="AMINOPEPTIDASE (DUF3754)"/>
    <property type="match status" value="1"/>
</dbReference>
<comment type="caution">
    <text evidence="2">The sequence shown here is derived from an EMBL/GenBank/DDBJ whole genome shotgun (WGS) entry which is preliminary data.</text>
</comment>
<organism evidence="2 3">
    <name type="scientific">Neptunomonas phycophila</name>
    <dbReference type="NCBI Taxonomy" id="1572645"/>
    <lineage>
        <taxon>Bacteria</taxon>
        <taxon>Pseudomonadati</taxon>
        <taxon>Pseudomonadota</taxon>
        <taxon>Gammaproteobacteria</taxon>
        <taxon>Oceanospirillales</taxon>
        <taxon>Oceanospirillaceae</taxon>
        <taxon>Neptunomonas</taxon>
    </lineage>
</organism>
<dbReference type="AlphaFoldDB" id="A0AAW7XH12"/>
<dbReference type="Pfam" id="PF12576">
    <property type="entry name" value="DUF3754"/>
    <property type="match status" value="1"/>
</dbReference>
<dbReference type="Proteomes" id="UP001169862">
    <property type="component" value="Unassembled WGS sequence"/>
</dbReference>
<keyword evidence="1" id="KW-0812">Transmembrane</keyword>
<sequence>MENRTAYLMKFIPFRKSDLIEMCLAQNDLDKAQRQQFRQIAGQLTRFIHASFHTQTEQLKDTFSRINPDADTQQVELPATMHHEPLSFVDQLKDLLIKANYEQISESTLNRALDEASLFKVQLQVDFDDFAEVLLFSRSERSAYEDVPRFFGLSKKRIEFTTYERVAIYIRLNEHLNEERQKALGLEPGGVVLKLFKNVPKADLEMLFPNTQIRMRLLDKLLIGVPAAISGGIVITTKLGGSLILLGSLLGFWLGLHNAEVTIDNTALIALFAGIGALGSYLFKQFNNFKNRKLRFVQSLTKNLYFKNLDNNAGVFHRLIDEAEEEECKEAILAYYFLLTSPTPLHEEQLDSAIETWLKERWVANINFEICDAMRKLVQMGLVTKNDDSSLTALPLEKAKRQLDLLWLKMGNGTEVLN</sequence>
<protein>
    <submittedName>
        <fullName evidence="2">TMEM143 family protein</fullName>
    </submittedName>
</protein>
<gene>
    <name evidence="2" type="ORF">Q4490_02185</name>
</gene>
<keyword evidence="1" id="KW-1133">Transmembrane helix</keyword>
<dbReference type="PANTHER" id="PTHR33645">
    <property type="entry name" value="AMINOPEPTIDASE (DUF3754)"/>
    <property type="match status" value="1"/>
</dbReference>
<accession>A0AAW7XH12</accession>